<dbReference type="PROSITE" id="PS52015">
    <property type="entry name" value="TONB_CTD"/>
    <property type="match status" value="1"/>
</dbReference>
<dbReference type="Pfam" id="PF03544">
    <property type="entry name" value="TonB_C"/>
    <property type="match status" value="1"/>
</dbReference>
<keyword evidence="8" id="KW-1133">Transmembrane helix</keyword>
<keyword evidence="3" id="KW-0813">Transport</keyword>
<evidence type="ECO:0000259" key="11">
    <source>
        <dbReference type="PROSITE" id="PS52015"/>
    </source>
</evidence>
<evidence type="ECO:0000256" key="1">
    <source>
        <dbReference type="ARBA" id="ARBA00004383"/>
    </source>
</evidence>
<evidence type="ECO:0000313" key="13">
    <source>
        <dbReference type="Proteomes" id="UP000711178"/>
    </source>
</evidence>
<evidence type="ECO:0000256" key="9">
    <source>
        <dbReference type="ARBA" id="ARBA00023136"/>
    </source>
</evidence>
<evidence type="ECO:0000256" key="6">
    <source>
        <dbReference type="ARBA" id="ARBA00022692"/>
    </source>
</evidence>
<proteinExistence type="inferred from homology"/>
<dbReference type="PANTHER" id="PTHR33446">
    <property type="entry name" value="PROTEIN TONB-RELATED"/>
    <property type="match status" value="1"/>
</dbReference>
<organism evidence="12 13">
    <name type="scientific">Chromobacterium subtsugae</name>
    <dbReference type="NCBI Taxonomy" id="251747"/>
    <lineage>
        <taxon>Bacteria</taxon>
        <taxon>Pseudomonadati</taxon>
        <taxon>Pseudomonadota</taxon>
        <taxon>Betaproteobacteria</taxon>
        <taxon>Neisseriales</taxon>
        <taxon>Chromobacteriaceae</taxon>
        <taxon>Chromobacterium</taxon>
    </lineage>
</organism>
<dbReference type="Gene3D" id="3.30.1150.10">
    <property type="match status" value="1"/>
</dbReference>
<dbReference type="NCBIfam" id="TIGR01352">
    <property type="entry name" value="tonB_Cterm"/>
    <property type="match status" value="1"/>
</dbReference>
<comment type="caution">
    <text evidence="12">The sequence shown here is derived from an EMBL/GenBank/DDBJ whole genome shotgun (WGS) entry which is preliminary data.</text>
</comment>
<keyword evidence="13" id="KW-1185">Reference proteome</keyword>
<keyword evidence="6" id="KW-0812">Transmembrane</keyword>
<dbReference type="EMBL" id="JAHDTB010000019">
    <property type="protein sequence ID" value="MBW8289498.1"/>
    <property type="molecule type" value="Genomic_DNA"/>
</dbReference>
<dbReference type="RefSeq" id="WP_160309813.1">
    <property type="nucleotide sequence ID" value="NZ_CP142381.1"/>
</dbReference>
<comment type="subcellular location">
    <subcellularLocation>
        <location evidence="1">Cell inner membrane</location>
        <topology evidence="1">Single-pass membrane protein</topology>
        <orientation evidence="1">Periplasmic side</orientation>
    </subcellularLocation>
</comment>
<evidence type="ECO:0000256" key="4">
    <source>
        <dbReference type="ARBA" id="ARBA00022475"/>
    </source>
</evidence>
<keyword evidence="4" id="KW-1003">Cell membrane</keyword>
<evidence type="ECO:0000256" key="2">
    <source>
        <dbReference type="ARBA" id="ARBA00006555"/>
    </source>
</evidence>
<feature type="domain" description="TonB C-terminal" evidence="11">
    <location>
        <begin position="15"/>
        <end position="109"/>
    </location>
</feature>
<dbReference type="PANTHER" id="PTHR33446:SF2">
    <property type="entry name" value="PROTEIN TONB"/>
    <property type="match status" value="1"/>
</dbReference>
<gene>
    <name evidence="12" type="ORF">KIF53_17830</name>
</gene>
<comment type="similarity">
    <text evidence="2">Belongs to the TonB family.</text>
</comment>
<evidence type="ECO:0000256" key="7">
    <source>
        <dbReference type="ARBA" id="ARBA00022927"/>
    </source>
</evidence>
<dbReference type="SUPFAM" id="SSF74653">
    <property type="entry name" value="TolA/TonB C-terminal domain"/>
    <property type="match status" value="1"/>
</dbReference>
<dbReference type="InterPro" id="IPR037682">
    <property type="entry name" value="TonB_C"/>
</dbReference>
<reference evidence="12 13" key="1">
    <citation type="submission" date="2021-05" db="EMBL/GenBank/DDBJ databases">
        <title>Draft Whole Genome Sequencing Of Biosensor Chromobacterium violaceum Strain CV026 Reveals A Regulatory RNA In Chromobacterium violaceum Phenotype Regulatory Network.</title>
        <authorList>
            <person name="Hong K.W."/>
            <person name="Chan K.G."/>
            <person name="Chang C.-Y."/>
        </authorList>
    </citation>
    <scope>NUCLEOTIDE SEQUENCE [LARGE SCALE GENOMIC DNA]</scope>
    <source>
        <strain evidence="12 13">ATCC 31532</strain>
    </source>
</reference>
<dbReference type="InterPro" id="IPR006260">
    <property type="entry name" value="TonB/TolA_C"/>
</dbReference>
<protein>
    <submittedName>
        <fullName evidence="12">Energy transducer TonB</fullName>
    </submittedName>
</protein>
<feature type="region of interest" description="Disordered" evidence="10">
    <location>
        <begin position="1"/>
        <end position="29"/>
    </location>
</feature>
<name>A0ABS7FJK1_9NEIS</name>
<evidence type="ECO:0000256" key="5">
    <source>
        <dbReference type="ARBA" id="ARBA00022519"/>
    </source>
</evidence>
<evidence type="ECO:0000256" key="10">
    <source>
        <dbReference type="SAM" id="MobiDB-lite"/>
    </source>
</evidence>
<evidence type="ECO:0000256" key="8">
    <source>
        <dbReference type="ARBA" id="ARBA00022989"/>
    </source>
</evidence>
<accession>A0ABS7FJK1</accession>
<keyword evidence="5" id="KW-0997">Cell inner membrane</keyword>
<dbReference type="Proteomes" id="UP000711178">
    <property type="component" value="Unassembled WGS sequence"/>
</dbReference>
<dbReference type="InterPro" id="IPR051045">
    <property type="entry name" value="TonB-dependent_transducer"/>
</dbReference>
<keyword evidence="9" id="KW-0472">Membrane</keyword>
<evidence type="ECO:0000256" key="3">
    <source>
        <dbReference type="ARBA" id="ARBA00022448"/>
    </source>
</evidence>
<keyword evidence="7" id="KW-0653">Protein transport</keyword>
<evidence type="ECO:0000313" key="12">
    <source>
        <dbReference type="EMBL" id="MBW8289498.1"/>
    </source>
</evidence>
<sequence>MLMLTNAAAEPSPAGHDQARRKQTSSLSEEAMEAIAAGQAGLAKVRVLISAEGLPQEIALISSSGVPQLDAAALKTVKNWHFTPAKRDGQAIPVIVIVPIEFSLKPGKP</sequence>
<dbReference type="GeneID" id="89683862"/>